<feature type="signal peptide" evidence="11">
    <location>
        <begin position="1"/>
        <end position="20"/>
    </location>
</feature>
<evidence type="ECO:0000256" key="6">
    <source>
        <dbReference type="ARBA" id="ARBA00022729"/>
    </source>
</evidence>
<dbReference type="InterPro" id="IPR023614">
    <property type="entry name" value="Porin_dom_sf"/>
</dbReference>
<dbReference type="EMBL" id="FCOX02000015">
    <property type="protein sequence ID" value="SAK75392.1"/>
    <property type="molecule type" value="Genomic_DNA"/>
</dbReference>
<dbReference type="CDD" id="cd00342">
    <property type="entry name" value="gram_neg_porins"/>
    <property type="match status" value="1"/>
</dbReference>
<reference evidence="13" key="1">
    <citation type="submission" date="2016-01" db="EMBL/GenBank/DDBJ databases">
        <authorList>
            <person name="Peeters C."/>
        </authorList>
    </citation>
    <scope>NUCLEOTIDE SEQUENCE</scope>
    <source>
        <strain evidence="13">LMG 29321</strain>
    </source>
</reference>
<evidence type="ECO:0000256" key="4">
    <source>
        <dbReference type="ARBA" id="ARBA00022452"/>
    </source>
</evidence>
<evidence type="ECO:0000256" key="7">
    <source>
        <dbReference type="ARBA" id="ARBA00023065"/>
    </source>
</evidence>
<evidence type="ECO:0000256" key="1">
    <source>
        <dbReference type="ARBA" id="ARBA00004571"/>
    </source>
</evidence>
<keyword evidence="5" id="KW-0812">Transmembrane</keyword>
<evidence type="ECO:0000256" key="11">
    <source>
        <dbReference type="SAM" id="SignalP"/>
    </source>
</evidence>
<dbReference type="AlphaFoldDB" id="A0A158BZ77"/>
<evidence type="ECO:0000313" key="13">
    <source>
        <dbReference type="EMBL" id="SAK75392.1"/>
    </source>
</evidence>
<dbReference type="GO" id="GO:0009279">
    <property type="term" value="C:cell outer membrane"/>
    <property type="evidence" value="ECO:0007669"/>
    <property type="project" value="UniProtKB-SubCell"/>
</dbReference>
<keyword evidence="4" id="KW-1134">Transmembrane beta strand</keyword>
<sequence>MRKTLLALVAACALATHARAQSSVTLFGILDVGVSYVSNENGSHNFKADDSIWTPSIWGIRGVEDLGGGYRTLFELASQFSVNSGAGIPGPNADFNRQAFVGLSKDDVGRITFGQQYNLMADFLFFPPAKLDGAFTYGGLYNMRQGPFAALGIPQNPTGSFDFDQTGGTSRVSNSVKIVSATLAGLRLGAMYGFGNTPGSFSANNTIGFGMNYAIGGFGIAAAYNETKYAALNDGHDGIRNFGGGVSQTIGGVFLNALYTNTRNTLTGGVVQAVQVGALYTFMPDIRFGANYQYMKGNAQLSHNRAQQVTGAAQYLLSKRTTLYAEAVCQWTGGDVEGGHNAWINGTAQSSTTHQVIGRLGLQTSF</sequence>
<dbReference type="Pfam" id="PF13609">
    <property type="entry name" value="Porin_4"/>
    <property type="match status" value="1"/>
</dbReference>
<comment type="caution">
    <text evidence="13">The sequence shown here is derived from an EMBL/GenBank/DDBJ whole genome shotgun (WGS) entry which is preliminary data.</text>
</comment>
<comment type="subcellular location">
    <subcellularLocation>
        <location evidence="1">Cell outer membrane</location>
        <topology evidence="1">Multi-pass membrane protein</topology>
    </subcellularLocation>
</comment>
<dbReference type="PANTHER" id="PTHR34501:SF9">
    <property type="entry name" value="MAJOR OUTER MEMBRANE PROTEIN P.IA"/>
    <property type="match status" value="1"/>
</dbReference>
<comment type="subunit">
    <text evidence="2">Homotrimer.</text>
</comment>
<feature type="chain" id="PRO_5007622305" evidence="11">
    <location>
        <begin position="21"/>
        <end position="366"/>
    </location>
</feature>
<feature type="domain" description="Porin" evidence="12">
    <location>
        <begin position="7"/>
        <end position="327"/>
    </location>
</feature>
<dbReference type="Proteomes" id="UP000071859">
    <property type="component" value="Unassembled WGS sequence"/>
</dbReference>
<accession>A0A158BZ77</accession>
<dbReference type="GO" id="GO:0006811">
    <property type="term" value="P:monoatomic ion transport"/>
    <property type="evidence" value="ECO:0007669"/>
    <property type="project" value="UniProtKB-KW"/>
</dbReference>
<organism evidence="13 14">
    <name type="scientific">Caballeronia calidae</name>
    <dbReference type="NCBI Taxonomy" id="1777139"/>
    <lineage>
        <taxon>Bacteria</taxon>
        <taxon>Pseudomonadati</taxon>
        <taxon>Pseudomonadota</taxon>
        <taxon>Betaproteobacteria</taxon>
        <taxon>Burkholderiales</taxon>
        <taxon>Burkholderiaceae</taxon>
        <taxon>Caballeronia</taxon>
    </lineage>
</organism>
<evidence type="ECO:0000259" key="12">
    <source>
        <dbReference type="Pfam" id="PF13609"/>
    </source>
</evidence>
<gene>
    <name evidence="13" type="ORF">AWB78_03282</name>
</gene>
<dbReference type="SUPFAM" id="SSF56935">
    <property type="entry name" value="Porins"/>
    <property type="match status" value="1"/>
</dbReference>
<keyword evidence="9" id="KW-0472">Membrane</keyword>
<dbReference type="GO" id="GO:0015288">
    <property type="term" value="F:porin activity"/>
    <property type="evidence" value="ECO:0007669"/>
    <property type="project" value="UniProtKB-KW"/>
</dbReference>
<protein>
    <submittedName>
        <fullName evidence="13">Outer membrane porin</fullName>
    </submittedName>
</protein>
<evidence type="ECO:0000256" key="9">
    <source>
        <dbReference type="ARBA" id="ARBA00023136"/>
    </source>
</evidence>
<keyword evidence="10" id="KW-0998">Cell outer membrane</keyword>
<dbReference type="OrthoDB" id="8982743at2"/>
<dbReference type="GO" id="GO:0046930">
    <property type="term" value="C:pore complex"/>
    <property type="evidence" value="ECO:0007669"/>
    <property type="project" value="UniProtKB-KW"/>
</dbReference>
<dbReference type="InterPro" id="IPR033900">
    <property type="entry name" value="Gram_neg_porin_domain"/>
</dbReference>
<evidence type="ECO:0000256" key="2">
    <source>
        <dbReference type="ARBA" id="ARBA00011233"/>
    </source>
</evidence>
<dbReference type="RefSeq" id="WP_062605888.1">
    <property type="nucleotide sequence ID" value="NZ_FCOX02000015.1"/>
</dbReference>
<evidence type="ECO:0000256" key="10">
    <source>
        <dbReference type="ARBA" id="ARBA00023237"/>
    </source>
</evidence>
<keyword evidence="3" id="KW-0813">Transport</keyword>
<evidence type="ECO:0000256" key="5">
    <source>
        <dbReference type="ARBA" id="ARBA00022692"/>
    </source>
</evidence>
<evidence type="ECO:0000256" key="3">
    <source>
        <dbReference type="ARBA" id="ARBA00022448"/>
    </source>
</evidence>
<name>A0A158BZ77_9BURK</name>
<evidence type="ECO:0000313" key="14">
    <source>
        <dbReference type="Proteomes" id="UP000071859"/>
    </source>
</evidence>
<keyword evidence="14" id="KW-1185">Reference proteome</keyword>
<keyword evidence="7" id="KW-0406">Ion transport</keyword>
<dbReference type="Gene3D" id="2.40.160.10">
    <property type="entry name" value="Porin"/>
    <property type="match status" value="1"/>
</dbReference>
<keyword evidence="6 11" id="KW-0732">Signal</keyword>
<proteinExistence type="predicted"/>
<keyword evidence="8" id="KW-0626">Porin</keyword>
<evidence type="ECO:0000256" key="8">
    <source>
        <dbReference type="ARBA" id="ARBA00023114"/>
    </source>
</evidence>
<dbReference type="InterPro" id="IPR050298">
    <property type="entry name" value="Gram-neg_bact_OMP"/>
</dbReference>
<dbReference type="PANTHER" id="PTHR34501">
    <property type="entry name" value="PROTEIN YDDL-RELATED"/>
    <property type="match status" value="1"/>
</dbReference>